<evidence type="ECO:0000313" key="3">
    <source>
        <dbReference type="Proteomes" id="UP000032266"/>
    </source>
</evidence>
<gene>
    <name evidence="2" type="ORF">YC6258_03899</name>
</gene>
<dbReference type="KEGG" id="gsn:YC6258_03899"/>
<keyword evidence="1" id="KW-0732">Signal</keyword>
<accession>A0A0C5V990</accession>
<dbReference type="EMBL" id="CP007142">
    <property type="protein sequence ID" value="AJQ95935.1"/>
    <property type="molecule type" value="Genomic_DNA"/>
</dbReference>
<protein>
    <submittedName>
        <fullName evidence="2">Uncharacterized protein</fullName>
    </submittedName>
</protein>
<dbReference type="Proteomes" id="UP000032266">
    <property type="component" value="Chromosome"/>
</dbReference>
<dbReference type="HOGENOM" id="CLU_506950_0_0_6"/>
<evidence type="ECO:0000256" key="1">
    <source>
        <dbReference type="SAM" id="SignalP"/>
    </source>
</evidence>
<proteinExistence type="predicted"/>
<dbReference type="AlphaFoldDB" id="A0A0C5V990"/>
<sequence length="537" mass="61171">MVVQKVHFYLLVMFVLTWFPCQANAFTFFSPKSTEMKIVSVNGGNIEIRFISNDKTVKPSKVLGKQGQVNIQTRVYNQRNTRVSRQYSLDPMKPYLKHLQQYVVEDGTIRVPFEFDYLTATEPGYAFFITVDVTTQTSVTLSESVIIDLHKSSSLDVFSSPDEYHALLDHLKDMLLSPEQVEMLAENLKKAGELEICKLALAARIKPNWRMSKQHCSVGEGATSRDNDMAEGCVELSDRIFSDLLARATKQCEIDDIARRQVSDDVAEDLVNRFVSRWVTNSDFYQSTADLTNVLSWYDQFSPAQTADVKSAMEFEMNRVAIQKNSHRNFMDEVVISEAYRNLVVSELVVAAVTHNFRERVRLADVCKQQAPHLGEDKCFEFASDISQGLIKPFGFADLSEMHESAAYMRHQYESSLKGKIPAEMIESSLSNVRSWAQTYVSTQYEQSNCLNRSLFPLSFMIVRNRVPNIELIEKRNSEEYKYMVEMLSNNMEGAVQQLWSSLQRYPKLRDGRLSAAGCTDSAVLSSAFEPLLSNSR</sequence>
<reference evidence="2 3" key="1">
    <citation type="submission" date="2014-01" db="EMBL/GenBank/DDBJ databases">
        <title>Full genme sequencing of cellulolytic bacterium Gynuella sunshinyii YC6258T gen. nov., sp. nov.</title>
        <authorList>
            <person name="Khan H."/>
            <person name="Chung E.J."/>
            <person name="Chung Y.R."/>
        </authorList>
    </citation>
    <scope>NUCLEOTIDE SEQUENCE [LARGE SCALE GENOMIC DNA]</scope>
    <source>
        <strain evidence="2 3">YC6258</strain>
    </source>
</reference>
<feature type="signal peptide" evidence="1">
    <location>
        <begin position="1"/>
        <end position="25"/>
    </location>
</feature>
<feature type="chain" id="PRO_5002194416" evidence="1">
    <location>
        <begin position="26"/>
        <end position="537"/>
    </location>
</feature>
<evidence type="ECO:0000313" key="2">
    <source>
        <dbReference type="EMBL" id="AJQ95935.1"/>
    </source>
</evidence>
<organism evidence="2 3">
    <name type="scientific">Gynuella sunshinyii YC6258</name>
    <dbReference type="NCBI Taxonomy" id="1445510"/>
    <lineage>
        <taxon>Bacteria</taxon>
        <taxon>Pseudomonadati</taxon>
        <taxon>Pseudomonadota</taxon>
        <taxon>Gammaproteobacteria</taxon>
        <taxon>Oceanospirillales</taxon>
        <taxon>Saccharospirillaceae</taxon>
        <taxon>Gynuella</taxon>
    </lineage>
</organism>
<name>A0A0C5V990_9GAMM</name>
<keyword evidence="3" id="KW-1185">Reference proteome</keyword>